<keyword evidence="3" id="KW-0479">Metal-binding</keyword>
<dbReference type="SMART" id="SM00343">
    <property type="entry name" value="ZnF_C2HC"/>
    <property type="match status" value="1"/>
</dbReference>
<dbReference type="InterPro" id="IPR036875">
    <property type="entry name" value="Znf_CCHC_sf"/>
</dbReference>
<gene>
    <name evidence="6" type="ORF">BABINDRAFT_169592</name>
</gene>
<dbReference type="GO" id="GO:0006508">
    <property type="term" value="P:proteolysis"/>
    <property type="evidence" value="ECO:0007669"/>
    <property type="project" value="InterPro"/>
</dbReference>
<dbReference type="SUPFAM" id="SSF50630">
    <property type="entry name" value="Acid proteases"/>
    <property type="match status" value="1"/>
</dbReference>
<organism evidence="6 7">
    <name type="scientific">Babjeviella inositovora NRRL Y-12698</name>
    <dbReference type="NCBI Taxonomy" id="984486"/>
    <lineage>
        <taxon>Eukaryota</taxon>
        <taxon>Fungi</taxon>
        <taxon>Dikarya</taxon>
        <taxon>Ascomycota</taxon>
        <taxon>Saccharomycotina</taxon>
        <taxon>Pichiomycetes</taxon>
        <taxon>Serinales incertae sedis</taxon>
        <taxon>Babjeviella</taxon>
    </lineage>
</organism>
<dbReference type="PROSITE" id="PS50158">
    <property type="entry name" value="ZF_CCHC"/>
    <property type="match status" value="1"/>
</dbReference>
<dbReference type="RefSeq" id="XP_018982229.1">
    <property type="nucleotide sequence ID" value="XM_019130676.1"/>
</dbReference>
<keyword evidence="2" id="KW-0378">Hydrolase</keyword>
<dbReference type="Proteomes" id="UP000094336">
    <property type="component" value="Unassembled WGS sequence"/>
</dbReference>
<dbReference type="InterPro" id="IPR001995">
    <property type="entry name" value="Peptidase_A2_cat"/>
</dbReference>
<evidence type="ECO:0000313" key="6">
    <source>
        <dbReference type="EMBL" id="ODQ76901.1"/>
    </source>
</evidence>
<dbReference type="Pfam" id="PF00098">
    <property type="entry name" value="zf-CCHC"/>
    <property type="match status" value="1"/>
</dbReference>
<dbReference type="InterPro" id="IPR021109">
    <property type="entry name" value="Peptidase_aspartic_dom_sf"/>
</dbReference>
<dbReference type="InterPro" id="IPR032567">
    <property type="entry name" value="RTL1-rel"/>
</dbReference>
<keyword evidence="3" id="KW-0863">Zinc-finger</keyword>
<dbReference type="Gene3D" id="4.10.60.10">
    <property type="entry name" value="Zinc finger, CCHC-type"/>
    <property type="match status" value="1"/>
</dbReference>
<evidence type="ECO:0000256" key="1">
    <source>
        <dbReference type="ARBA" id="ARBA00022750"/>
    </source>
</evidence>
<dbReference type="GeneID" id="30148529"/>
<keyword evidence="1" id="KW-0645">Protease</keyword>
<keyword evidence="1" id="KW-0064">Aspartyl protease</keyword>
<protein>
    <recommendedName>
        <fullName evidence="8">CCHC-type domain-containing protein</fullName>
    </recommendedName>
</protein>
<dbReference type="InterPro" id="IPR005162">
    <property type="entry name" value="Retrotrans_gag_dom"/>
</dbReference>
<dbReference type="Gene3D" id="2.40.70.10">
    <property type="entry name" value="Acid Proteases"/>
    <property type="match status" value="1"/>
</dbReference>
<evidence type="ECO:0000313" key="7">
    <source>
        <dbReference type="Proteomes" id="UP000094336"/>
    </source>
</evidence>
<evidence type="ECO:0000259" key="5">
    <source>
        <dbReference type="PROSITE" id="PS50175"/>
    </source>
</evidence>
<dbReference type="InterPro" id="IPR001878">
    <property type="entry name" value="Znf_CCHC"/>
</dbReference>
<dbReference type="PROSITE" id="PS00141">
    <property type="entry name" value="ASP_PROTEASE"/>
    <property type="match status" value="1"/>
</dbReference>
<name>A0A1E3QGT6_9ASCO</name>
<dbReference type="GO" id="GO:0008270">
    <property type="term" value="F:zinc ion binding"/>
    <property type="evidence" value="ECO:0007669"/>
    <property type="project" value="UniProtKB-KW"/>
</dbReference>
<evidence type="ECO:0000256" key="3">
    <source>
        <dbReference type="PROSITE-ProRule" id="PRU00047"/>
    </source>
</evidence>
<dbReference type="PROSITE" id="PS50175">
    <property type="entry name" value="ASP_PROT_RETROV"/>
    <property type="match status" value="1"/>
</dbReference>
<sequence>ITSYKGEKDATVIDGFLAKVDTAFVKSSEDSLGKAQYLATRLDGEAGKWLALYLGRIGGAEFLEYDALKKELRKQFYPPDHDQKCRQDYSDLRQTGSVRAYIERFSYLLNQLPSAYQAVALDHFVCGLKPQMKQHAYMAGGRNFEELTQHLIVLDELNWTMPPEPRGTKHPARSYPSGANAFRKRTDRKWNAWPQTNHSVNSVQHRYEGSSNATAKHTCFACGQYGHYARDCSNVEPDFSITTVQKTQKSKKKYSITKGDETPRREASEFNVAKHTKRALEVEVTFKEDPRPVKALVDTGADVNLIHENLVQPNELRKHTPFGLRGPFGNGTVTVDKHVTRHLSGVPEPVVMFVSNNVLHPAILGMPFVEEHMDLVDIKARRLRDSVDVPPVKLVELNQIQLELRDADEYGWVSVVQKTPGTCGVPDQDDIEWLEQLRTEFPDTLSLEPPQKEARLEGLLHRIELNKKR</sequence>
<dbReference type="Pfam" id="PF03732">
    <property type="entry name" value="Retrotrans_gag"/>
    <property type="match status" value="1"/>
</dbReference>
<keyword evidence="3" id="KW-0862">Zinc</keyword>
<evidence type="ECO:0000259" key="4">
    <source>
        <dbReference type="PROSITE" id="PS50158"/>
    </source>
</evidence>
<dbReference type="PANTHER" id="PTHR15503:SF22">
    <property type="entry name" value="TRANSPOSON TY3-I GAG POLYPROTEIN"/>
    <property type="match status" value="1"/>
</dbReference>
<dbReference type="CDD" id="cd00303">
    <property type="entry name" value="retropepsin_like"/>
    <property type="match status" value="1"/>
</dbReference>
<reference evidence="7" key="1">
    <citation type="submission" date="2016-05" db="EMBL/GenBank/DDBJ databases">
        <title>Comparative genomics of biotechnologically important yeasts.</title>
        <authorList>
            <consortium name="DOE Joint Genome Institute"/>
            <person name="Riley R."/>
            <person name="Haridas S."/>
            <person name="Wolfe K.H."/>
            <person name="Lopes M.R."/>
            <person name="Hittinger C.T."/>
            <person name="Goker M."/>
            <person name="Salamov A."/>
            <person name="Wisecaver J."/>
            <person name="Long T.M."/>
            <person name="Aerts A.L."/>
            <person name="Barry K."/>
            <person name="Choi C."/>
            <person name="Clum A."/>
            <person name="Coughlan A.Y."/>
            <person name="Deshpande S."/>
            <person name="Douglass A.P."/>
            <person name="Hanson S.J."/>
            <person name="Klenk H.-P."/>
            <person name="Labutti K."/>
            <person name="Lapidus A."/>
            <person name="Lindquist E."/>
            <person name="Lipzen A."/>
            <person name="Meier-Kolthoff J.P."/>
            <person name="Ohm R.A."/>
            <person name="Otillar R.P."/>
            <person name="Pangilinan J."/>
            <person name="Peng Y."/>
            <person name="Rokas A."/>
            <person name="Rosa C.A."/>
            <person name="Scheuner C."/>
            <person name="Sibirny A.A."/>
            <person name="Slot J.C."/>
            <person name="Stielow J.B."/>
            <person name="Sun H."/>
            <person name="Kurtzman C.P."/>
            <person name="Blackwell M."/>
            <person name="Grigoriev I.V."/>
            <person name="Jeffries T.W."/>
        </authorList>
    </citation>
    <scope>NUCLEOTIDE SEQUENCE [LARGE SCALE GENOMIC DNA]</scope>
    <source>
        <strain evidence="7">NRRL Y-12698</strain>
    </source>
</reference>
<keyword evidence="7" id="KW-1185">Reference proteome</keyword>
<evidence type="ECO:0008006" key="8">
    <source>
        <dbReference type="Google" id="ProtNLM"/>
    </source>
</evidence>
<dbReference type="SUPFAM" id="SSF57756">
    <property type="entry name" value="Retrovirus zinc finger-like domains"/>
    <property type="match status" value="1"/>
</dbReference>
<feature type="non-terminal residue" evidence="6">
    <location>
        <position position="1"/>
    </location>
</feature>
<dbReference type="PANTHER" id="PTHR15503">
    <property type="entry name" value="LDOC1 RELATED"/>
    <property type="match status" value="1"/>
</dbReference>
<accession>A0A1E3QGT6</accession>
<proteinExistence type="predicted"/>
<dbReference type="Pfam" id="PF13650">
    <property type="entry name" value="Asp_protease_2"/>
    <property type="match status" value="1"/>
</dbReference>
<dbReference type="GO" id="GO:0004190">
    <property type="term" value="F:aspartic-type endopeptidase activity"/>
    <property type="evidence" value="ECO:0007669"/>
    <property type="project" value="UniProtKB-KW"/>
</dbReference>
<feature type="domain" description="CCHC-type" evidence="4">
    <location>
        <begin position="219"/>
        <end position="234"/>
    </location>
</feature>
<dbReference type="OrthoDB" id="2369050at2759"/>
<dbReference type="EMBL" id="KV454452">
    <property type="protein sequence ID" value="ODQ76901.1"/>
    <property type="molecule type" value="Genomic_DNA"/>
</dbReference>
<dbReference type="AlphaFoldDB" id="A0A1E3QGT6"/>
<dbReference type="GO" id="GO:0003676">
    <property type="term" value="F:nucleic acid binding"/>
    <property type="evidence" value="ECO:0007669"/>
    <property type="project" value="InterPro"/>
</dbReference>
<evidence type="ECO:0000256" key="2">
    <source>
        <dbReference type="ARBA" id="ARBA00022801"/>
    </source>
</evidence>
<dbReference type="InterPro" id="IPR001969">
    <property type="entry name" value="Aspartic_peptidase_AS"/>
</dbReference>
<feature type="domain" description="Peptidase A2" evidence="5">
    <location>
        <begin position="293"/>
        <end position="309"/>
    </location>
</feature>